<organism evidence="2 3">
    <name type="scientific">Caproicibacterium argilliputei</name>
    <dbReference type="NCBI Taxonomy" id="3030016"/>
    <lineage>
        <taxon>Bacteria</taxon>
        <taxon>Bacillati</taxon>
        <taxon>Bacillota</taxon>
        <taxon>Clostridia</taxon>
        <taxon>Eubacteriales</taxon>
        <taxon>Oscillospiraceae</taxon>
        <taxon>Caproicibacterium</taxon>
    </lineage>
</organism>
<dbReference type="RefSeq" id="WP_275847065.1">
    <property type="nucleotide sequence ID" value="NZ_CP135996.1"/>
</dbReference>
<dbReference type="Proteomes" id="UP001300604">
    <property type="component" value="Chromosome"/>
</dbReference>
<reference evidence="3" key="3">
    <citation type="submission" date="2024-06" db="EMBL/GenBank/DDBJ databases">
        <authorList>
            <person name="Zeng C."/>
        </authorList>
    </citation>
    <scope>NUCLEOTIDE SEQUENCE [LARGE SCALE GENOMIC DNA]</scope>
    <source>
        <strain evidence="3">ZCY20-5</strain>
    </source>
</reference>
<dbReference type="PROSITE" id="PS51257">
    <property type="entry name" value="PROKAR_LIPOPROTEIN"/>
    <property type="match status" value="1"/>
</dbReference>
<dbReference type="AlphaFoldDB" id="A0AA97DDC3"/>
<gene>
    <name evidence="2" type="ORF">PXC00_05725</name>
</gene>
<reference evidence="2 3" key="1">
    <citation type="submission" date="2024-06" db="EMBL/GenBank/DDBJ databases">
        <title>Caproicibacterium argilliputei sp. nov, a novel caproic acid producing anaerobic bacterium isolated from pit mud.</title>
        <authorList>
            <person name="Xia S."/>
        </authorList>
    </citation>
    <scope>NUCLEOTIDE SEQUENCE [LARGE SCALE GENOMIC DNA]</scope>
    <source>
        <strain evidence="2 3">ZCY20-5</strain>
    </source>
</reference>
<reference evidence="3" key="2">
    <citation type="submission" date="2024-06" db="EMBL/GenBank/DDBJ databases">
        <title>Caproicibacterium argilliputei sp. nov, a novel caproic acid producing anaerobic bacterium isolated from pit mud.</title>
        <authorList>
            <person name="Zeng C."/>
        </authorList>
    </citation>
    <scope>NUCLEOTIDE SEQUENCE [LARGE SCALE GENOMIC DNA]</scope>
    <source>
        <strain evidence="3">ZCY20-5</strain>
    </source>
</reference>
<sequence length="243" mass="26701">MNRKYLSGISAILLTVALLTGCTDQSKKMEDFPQESSASQQTVSGNAVQSSQPVNSKIGNNTLHDMGTWVAPGVKNYSYRILSAKTYATLKSAGINVKDLSQNENENWIDGKSEVPFLQDGSLKSGNILLLVNGEVRLDDASSADFSPMVSSLYLFQTNELENLDKAKFKPALLYNSKAPAENREKEYWYLPQLDKVGATESFQVGWIIPKTYLKDGKLAVIIQENMDEGYAIALKMGGSAVR</sequence>
<evidence type="ECO:0000256" key="1">
    <source>
        <dbReference type="SAM" id="MobiDB-lite"/>
    </source>
</evidence>
<dbReference type="EMBL" id="CP135996">
    <property type="protein sequence ID" value="WOC33366.1"/>
    <property type="molecule type" value="Genomic_DNA"/>
</dbReference>
<accession>A0AA97DDC3</accession>
<proteinExistence type="predicted"/>
<dbReference type="KEGG" id="carl:PXC00_05725"/>
<dbReference type="Pfam" id="PF16430">
    <property type="entry name" value="DUF5027"/>
    <property type="match status" value="1"/>
</dbReference>
<evidence type="ECO:0000313" key="3">
    <source>
        <dbReference type="Proteomes" id="UP001300604"/>
    </source>
</evidence>
<evidence type="ECO:0000313" key="2">
    <source>
        <dbReference type="EMBL" id="WOC33366.1"/>
    </source>
</evidence>
<keyword evidence="3" id="KW-1185">Reference proteome</keyword>
<dbReference type="InterPro" id="IPR032208">
    <property type="entry name" value="DUF5027"/>
</dbReference>
<feature type="region of interest" description="Disordered" evidence="1">
    <location>
        <begin position="29"/>
        <end position="54"/>
    </location>
</feature>
<feature type="compositionally biased region" description="Polar residues" evidence="1">
    <location>
        <begin position="34"/>
        <end position="54"/>
    </location>
</feature>
<evidence type="ECO:0008006" key="4">
    <source>
        <dbReference type="Google" id="ProtNLM"/>
    </source>
</evidence>
<protein>
    <recommendedName>
        <fullName evidence="4">Lipoprotein</fullName>
    </recommendedName>
</protein>
<name>A0AA97DDC3_9FIRM</name>